<dbReference type="AlphaFoldDB" id="A0A6A6DDJ4"/>
<accession>A0A6A6DDJ4</accession>
<evidence type="ECO:0000313" key="2">
    <source>
        <dbReference type="Proteomes" id="UP000800200"/>
    </source>
</evidence>
<dbReference type="Proteomes" id="UP000800200">
    <property type="component" value="Unassembled WGS sequence"/>
</dbReference>
<proteinExistence type="predicted"/>
<organism evidence="1 2">
    <name type="scientific">Zopfia rhizophila CBS 207.26</name>
    <dbReference type="NCBI Taxonomy" id="1314779"/>
    <lineage>
        <taxon>Eukaryota</taxon>
        <taxon>Fungi</taxon>
        <taxon>Dikarya</taxon>
        <taxon>Ascomycota</taxon>
        <taxon>Pezizomycotina</taxon>
        <taxon>Dothideomycetes</taxon>
        <taxon>Dothideomycetes incertae sedis</taxon>
        <taxon>Zopfiaceae</taxon>
        <taxon>Zopfia</taxon>
    </lineage>
</organism>
<protein>
    <submittedName>
        <fullName evidence="1">Uncharacterized protein</fullName>
    </submittedName>
</protein>
<keyword evidence="2" id="KW-1185">Reference proteome</keyword>
<reference evidence="1" key="1">
    <citation type="journal article" date="2020" name="Stud. Mycol.">
        <title>101 Dothideomycetes genomes: a test case for predicting lifestyles and emergence of pathogens.</title>
        <authorList>
            <person name="Haridas S."/>
            <person name="Albert R."/>
            <person name="Binder M."/>
            <person name="Bloem J."/>
            <person name="Labutti K."/>
            <person name="Salamov A."/>
            <person name="Andreopoulos B."/>
            <person name="Baker S."/>
            <person name="Barry K."/>
            <person name="Bills G."/>
            <person name="Bluhm B."/>
            <person name="Cannon C."/>
            <person name="Castanera R."/>
            <person name="Culley D."/>
            <person name="Daum C."/>
            <person name="Ezra D."/>
            <person name="Gonzalez J."/>
            <person name="Henrissat B."/>
            <person name="Kuo A."/>
            <person name="Liang C."/>
            <person name="Lipzen A."/>
            <person name="Lutzoni F."/>
            <person name="Magnuson J."/>
            <person name="Mondo S."/>
            <person name="Nolan M."/>
            <person name="Ohm R."/>
            <person name="Pangilinan J."/>
            <person name="Park H.-J."/>
            <person name="Ramirez L."/>
            <person name="Alfaro M."/>
            <person name="Sun H."/>
            <person name="Tritt A."/>
            <person name="Yoshinaga Y."/>
            <person name="Zwiers L.-H."/>
            <person name="Turgeon B."/>
            <person name="Goodwin S."/>
            <person name="Spatafora J."/>
            <person name="Crous P."/>
            <person name="Grigoriev I."/>
        </authorList>
    </citation>
    <scope>NUCLEOTIDE SEQUENCE</scope>
    <source>
        <strain evidence="1">CBS 207.26</strain>
    </source>
</reference>
<gene>
    <name evidence="1" type="ORF">K469DRAFT_720862</name>
</gene>
<evidence type="ECO:0000313" key="1">
    <source>
        <dbReference type="EMBL" id="KAF2177175.1"/>
    </source>
</evidence>
<name>A0A6A6DDJ4_9PEZI</name>
<sequence>MGHKKLRETQTFAPVGFIGVAILSTYADARDNAMLLGDDRALRSPIRERFANLRAHPIMGFHLGVS</sequence>
<dbReference type="EMBL" id="ML994692">
    <property type="protein sequence ID" value="KAF2177175.1"/>
    <property type="molecule type" value="Genomic_DNA"/>
</dbReference>